<name>A0A2K9HE29_9BACT</name>
<dbReference type="EMBL" id="FZNZ01000028">
    <property type="protein sequence ID" value="SNS01625.1"/>
    <property type="molecule type" value="Genomic_DNA"/>
</dbReference>
<gene>
    <name evidence="1" type="ORF">SAMN06265364_12836</name>
</gene>
<sequence>MNKSMKQLTQFAACAIAALSVVACSSEDSAQQDNAKQNTAKGVATFDGSQPVNDTRALTRTTATYTLGGDAKVFWSSADKIFVQDDANTFHQSNAANLYNPSNKAKATFSLASGSFTLNNREVRYTGENGTDANTVTIASTQTQTTANDFSHLGTSGDCGTATATGSNGNYTFTLNHKASYLCFVPRCMNTDLGPNIKLTKIKVTADQPIAGKYDFSTGSLTQKAGETYSNTVTLNTSNFSLNTTTSSLATNGAYMVVAPGTYNFTITYTIKDPTTNVEGDIVKTVSSYNCQEGKINDITANLTPMDYPGHHYYMWDAQQNYWHGHEWNAAAHEQPTVLHGYNTNYPQNATVDPVRWYNPTFNGSGIATSATQPFFSTLPNINEAIWYLMEGDPHWEADALWSLMGHLYHGGMWFKKKNNIPGFNKLQYGGTDYRTTYYGFWKVSTKSRPTNTNDYFFLPAMGYYWQGHLNELGTAGDYWTSSAHPTVSEFAYDLYFNKDGVEIMNPNERYYGFYAAYNLFE</sequence>
<protein>
    <submittedName>
        <fullName evidence="1">Uncharacterized protein</fullName>
    </submittedName>
</protein>
<dbReference type="AlphaFoldDB" id="A0A2K9HE29"/>
<keyword evidence="2" id="KW-1185">Reference proteome</keyword>
<evidence type="ECO:0000313" key="2">
    <source>
        <dbReference type="Proteomes" id="UP000198427"/>
    </source>
</evidence>
<dbReference type="RefSeq" id="WP_089366853.1">
    <property type="nucleotide sequence ID" value="NZ_FZNZ01000028.1"/>
</dbReference>
<evidence type="ECO:0000313" key="1">
    <source>
        <dbReference type="EMBL" id="SNS01625.1"/>
    </source>
</evidence>
<accession>A0A2K9HE29</accession>
<dbReference type="Proteomes" id="UP000198427">
    <property type="component" value="Unassembled WGS sequence"/>
</dbReference>
<comment type="caution">
    <text evidence="1">The sequence shown here is derived from an EMBL/GenBank/DDBJ whole genome shotgun (WGS) entry which is preliminary data.</text>
</comment>
<organism evidence="1 2">
    <name type="scientific">Prevotella jejuni</name>
    <dbReference type="NCBI Taxonomy" id="1177574"/>
    <lineage>
        <taxon>Bacteria</taxon>
        <taxon>Pseudomonadati</taxon>
        <taxon>Bacteroidota</taxon>
        <taxon>Bacteroidia</taxon>
        <taxon>Bacteroidales</taxon>
        <taxon>Prevotellaceae</taxon>
        <taxon>Prevotella</taxon>
    </lineage>
</organism>
<reference evidence="1 2" key="1">
    <citation type="submission" date="2017-06" db="EMBL/GenBank/DDBJ databases">
        <authorList>
            <person name="Varghese N."/>
            <person name="Submissions S."/>
        </authorList>
    </citation>
    <scope>NUCLEOTIDE SEQUENCE [LARGE SCALE GENOMIC DNA]</scope>
    <source>
        <strain evidence="1 2">DSM 26989</strain>
    </source>
</reference>
<dbReference type="PROSITE" id="PS51257">
    <property type="entry name" value="PROKAR_LIPOPROTEIN"/>
    <property type="match status" value="1"/>
</dbReference>
<proteinExistence type="predicted"/>
<dbReference type="KEGG" id="pje:CRM71_12180"/>